<sequence length="146" mass="16521">MSHQMKLREFIPDAGTAISLRDDLLIQSSNRGKSGGKTYTEDAGTDRPGEHYGTHGAMDGHTYAFYLPFDEMMITPVDFAAIIRLPFRGRSIIFYDQLRTPDRLGLWESLRAAIGMELPSPTRRCVMRVSSLTMRPCLGIVLLRWI</sequence>
<protein>
    <submittedName>
        <fullName evidence="1">Uncharacterized protein</fullName>
    </submittedName>
</protein>
<accession>A0A067JL64</accession>
<dbReference type="EMBL" id="KK916954">
    <property type="protein sequence ID" value="KDP20219.1"/>
    <property type="molecule type" value="Genomic_DNA"/>
</dbReference>
<proteinExistence type="predicted"/>
<name>A0A067JL64_JATCU</name>
<evidence type="ECO:0000313" key="2">
    <source>
        <dbReference type="Proteomes" id="UP000027138"/>
    </source>
</evidence>
<organism evidence="1 2">
    <name type="scientific">Jatropha curcas</name>
    <name type="common">Barbados nut</name>
    <dbReference type="NCBI Taxonomy" id="180498"/>
    <lineage>
        <taxon>Eukaryota</taxon>
        <taxon>Viridiplantae</taxon>
        <taxon>Streptophyta</taxon>
        <taxon>Embryophyta</taxon>
        <taxon>Tracheophyta</taxon>
        <taxon>Spermatophyta</taxon>
        <taxon>Magnoliopsida</taxon>
        <taxon>eudicotyledons</taxon>
        <taxon>Gunneridae</taxon>
        <taxon>Pentapetalae</taxon>
        <taxon>rosids</taxon>
        <taxon>fabids</taxon>
        <taxon>Malpighiales</taxon>
        <taxon>Euphorbiaceae</taxon>
        <taxon>Crotonoideae</taxon>
        <taxon>Jatropheae</taxon>
        <taxon>Jatropha</taxon>
    </lineage>
</organism>
<keyword evidence="2" id="KW-1185">Reference proteome</keyword>
<dbReference type="Proteomes" id="UP000027138">
    <property type="component" value="Unassembled WGS sequence"/>
</dbReference>
<gene>
    <name evidence="1" type="ORF">JCGZ_09846</name>
</gene>
<dbReference type="OrthoDB" id="1937605at2759"/>
<dbReference type="AlphaFoldDB" id="A0A067JL64"/>
<reference evidence="1 2" key="1">
    <citation type="journal article" date="2014" name="PLoS ONE">
        <title>Global Analysis of Gene Expression Profiles in Physic Nut (Jatropha curcas L.) Seedlings Exposed to Salt Stress.</title>
        <authorList>
            <person name="Zhang L."/>
            <person name="Zhang C."/>
            <person name="Wu P."/>
            <person name="Chen Y."/>
            <person name="Li M."/>
            <person name="Jiang H."/>
            <person name="Wu G."/>
        </authorList>
    </citation>
    <scope>NUCLEOTIDE SEQUENCE [LARGE SCALE GENOMIC DNA]</scope>
    <source>
        <strain evidence="2">cv. GZQX0401</strain>
        <tissue evidence="1">Young leaves</tissue>
    </source>
</reference>
<evidence type="ECO:0000313" key="1">
    <source>
        <dbReference type="EMBL" id="KDP20219.1"/>
    </source>
</evidence>